<dbReference type="InterPro" id="IPR026564">
    <property type="entry name" value="Transcrip_reg_TACO1-like_dom3"/>
</dbReference>
<dbReference type="EMBL" id="JAWJWF010000045">
    <property type="protein sequence ID" value="KAK6627555.1"/>
    <property type="molecule type" value="Genomic_DNA"/>
</dbReference>
<dbReference type="InterPro" id="IPR002876">
    <property type="entry name" value="Transcrip_reg_TACO1-like"/>
</dbReference>
<name>A0ABR1AUD7_POLSC</name>
<dbReference type="PANTHER" id="PTHR12532">
    <property type="entry name" value="TRANSLATIONAL ACTIVATOR OF CYTOCHROME C OXIDASE 1"/>
    <property type="match status" value="1"/>
</dbReference>
<dbReference type="Pfam" id="PF01709">
    <property type="entry name" value="Transcrip_reg"/>
    <property type="match status" value="1"/>
</dbReference>
<dbReference type="InterPro" id="IPR048300">
    <property type="entry name" value="TACO1_YebC-like_2nd/3rd_dom"/>
</dbReference>
<dbReference type="SUPFAM" id="SSF75625">
    <property type="entry name" value="YebC-like"/>
    <property type="match status" value="1"/>
</dbReference>
<evidence type="ECO:0000313" key="3">
    <source>
        <dbReference type="Proteomes" id="UP001359485"/>
    </source>
</evidence>
<reference evidence="2 3" key="1">
    <citation type="submission" date="2023-09" db="EMBL/GenBank/DDBJ databases">
        <title>Genomes of two closely related lineages of the louse Polyplax serrata with different host specificities.</title>
        <authorList>
            <person name="Martinu J."/>
            <person name="Tarabai H."/>
            <person name="Stefka J."/>
            <person name="Hypsa V."/>
        </authorList>
    </citation>
    <scope>NUCLEOTIDE SEQUENCE [LARGE SCALE GENOMIC DNA]</scope>
    <source>
        <strain evidence="2">98ZLc_SE</strain>
    </source>
</reference>
<dbReference type="Gene3D" id="3.30.70.980">
    <property type="match status" value="2"/>
</dbReference>
<keyword evidence="3" id="KW-1185">Reference proteome</keyword>
<protein>
    <recommendedName>
        <fullName evidence="1">TACO1/YebC-like second and third domain-containing protein</fullName>
    </recommendedName>
</protein>
<comment type="caution">
    <text evidence="2">The sequence shown here is derived from an EMBL/GenBank/DDBJ whole genome shotgun (WGS) entry which is preliminary data.</text>
</comment>
<sequence length="181" mass="20971">MRVSLPEHVKNHEKPSAEVIQFRGPGNSAFLIEMAPSKDVYEIRFILQNFILTKHRCRYEEPGISQFERKGYIVTKPITENFDRVLRKATVEVKEIEGEDVLPLKKTKQLKFLCAPGRIFVTALKLTLRGYEVDSSGVEYFPKYVVGLKKKDRALCERFLKVMKQLPNVLSINDNIQRVLM</sequence>
<organism evidence="2 3">
    <name type="scientific">Polyplax serrata</name>
    <name type="common">Common mouse louse</name>
    <dbReference type="NCBI Taxonomy" id="468196"/>
    <lineage>
        <taxon>Eukaryota</taxon>
        <taxon>Metazoa</taxon>
        <taxon>Ecdysozoa</taxon>
        <taxon>Arthropoda</taxon>
        <taxon>Hexapoda</taxon>
        <taxon>Insecta</taxon>
        <taxon>Pterygota</taxon>
        <taxon>Neoptera</taxon>
        <taxon>Paraneoptera</taxon>
        <taxon>Psocodea</taxon>
        <taxon>Troctomorpha</taxon>
        <taxon>Phthiraptera</taxon>
        <taxon>Anoplura</taxon>
        <taxon>Polyplacidae</taxon>
        <taxon>Polyplax</taxon>
    </lineage>
</organism>
<evidence type="ECO:0000313" key="2">
    <source>
        <dbReference type="EMBL" id="KAK6627555.1"/>
    </source>
</evidence>
<dbReference type="InterPro" id="IPR029072">
    <property type="entry name" value="YebC-like"/>
</dbReference>
<dbReference type="PANTHER" id="PTHR12532:SF0">
    <property type="entry name" value="TRANSLATIONAL ACTIVATOR OF CYTOCHROME C OXIDASE 1"/>
    <property type="match status" value="1"/>
</dbReference>
<accession>A0ABR1AUD7</accession>
<evidence type="ECO:0000259" key="1">
    <source>
        <dbReference type="Pfam" id="PF01709"/>
    </source>
</evidence>
<feature type="domain" description="TACO1/YebC-like second and third" evidence="1">
    <location>
        <begin position="22"/>
        <end position="176"/>
    </location>
</feature>
<dbReference type="Proteomes" id="UP001359485">
    <property type="component" value="Unassembled WGS sequence"/>
</dbReference>
<gene>
    <name evidence="2" type="ORF">RUM44_010033</name>
</gene>
<proteinExistence type="predicted"/>